<evidence type="ECO:0000256" key="7">
    <source>
        <dbReference type="SAM" id="MobiDB-lite"/>
    </source>
</evidence>
<dbReference type="PANTHER" id="PTHR30506">
    <property type="entry name" value="INNER MEMBRANE PROTEIN"/>
    <property type="match status" value="1"/>
</dbReference>
<evidence type="ECO:0000256" key="5">
    <source>
        <dbReference type="ARBA" id="ARBA00022989"/>
    </source>
</evidence>
<feature type="domain" description="EF-hand" evidence="9">
    <location>
        <begin position="284"/>
        <end position="310"/>
    </location>
</feature>
<organism evidence="10">
    <name type="scientific">Pelagomonas calceolata</name>
    <dbReference type="NCBI Taxonomy" id="35677"/>
    <lineage>
        <taxon>Eukaryota</taxon>
        <taxon>Sar</taxon>
        <taxon>Stramenopiles</taxon>
        <taxon>Ochrophyta</taxon>
        <taxon>Pelagophyceae</taxon>
        <taxon>Pelagomonadales</taxon>
        <taxon>Pelagomonadaceae</taxon>
        <taxon>Pelagomonas</taxon>
    </lineage>
</organism>
<evidence type="ECO:0000256" key="8">
    <source>
        <dbReference type="SAM" id="Phobius"/>
    </source>
</evidence>
<dbReference type="GO" id="GO:0005886">
    <property type="term" value="C:plasma membrane"/>
    <property type="evidence" value="ECO:0007669"/>
    <property type="project" value="UniProtKB-SubCell"/>
</dbReference>
<evidence type="ECO:0000256" key="3">
    <source>
        <dbReference type="ARBA" id="ARBA00022692"/>
    </source>
</evidence>
<dbReference type="EMBL" id="CAKKNE010000005">
    <property type="protein sequence ID" value="CAH0375840.1"/>
    <property type="molecule type" value="Genomic_DNA"/>
</dbReference>
<evidence type="ECO:0000256" key="2">
    <source>
        <dbReference type="ARBA" id="ARBA00022475"/>
    </source>
</evidence>
<keyword evidence="4" id="KW-0106">Calcium</keyword>
<keyword evidence="6 8" id="KW-0472">Membrane</keyword>
<dbReference type="InterPro" id="IPR018247">
    <property type="entry name" value="EF_Hand_1_Ca_BS"/>
</dbReference>
<proteinExistence type="predicted"/>
<evidence type="ECO:0000256" key="4">
    <source>
        <dbReference type="ARBA" id="ARBA00022837"/>
    </source>
</evidence>
<feature type="transmembrane region" description="Helical" evidence="8">
    <location>
        <begin position="131"/>
        <end position="152"/>
    </location>
</feature>
<keyword evidence="3 8" id="KW-0812">Transmembrane</keyword>
<dbReference type="PROSITE" id="PS00018">
    <property type="entry name" value="EF_HAND_1"/>
    <property type="match status" value="1"/>
</dbReference>
<dbReference type="InterPro" id="IPR005115">
    <property type="entry name" value="Gly_transporter"/>
</dbReference>
<evidence type="ECO:0000256" key="6">
    <source>
        <dbReference type="ARBA" id="ARBA00023136"/>
    </source>
</evidence>
<evidence type="ECO:0000259" key="9">
    <source>
        <dbReference type="PROSITE" id="PS50222"/>
    </source>
</evidence>
<keyword evidence="2" id="KW-1003">Cell membrane</keyword>
<dbReference type="PROSITE" id="PS50222">
    <property type="entry name" value="EF_HAND_2"/>
    <property type="match status" value="1"/>
</dbReference>
<feature type="region of interest" description="Disordered" evidence="7">
    <location>
        <begin position="441"/>
        <end position="461"/>
    </location>
</feature>
<dbReference type="EMBL" id="HBIW01021754">
    <property type="protein sequence ID" value="CAE0703317.1"/>
    <property type="molecule type" value="Transcribed_RNA"/>
</dbReference>
<accession>A0A7S4A4F8</accession>
<evidence type="ECO:0000313" key="10">
    <source>
        <dbReference type="EMBL" id="CAE0703317.1"/>
    </source>
</evidence>
<evidence type="ECO:0000256" key="1">
    <source>
        <dbReference type="ARBA" id="ARBA00004651"/>
    </source>
</evidence>
<dbReference type="InterPro" id="IPR002048">
    <property type="entry name" value="EF_hand_dom"/>
</dbReference>
<dbReference type="Proteomes" id="UP000789595">
    <property type="component" value="Unassembled WGS sequence"/>
</dbReference>
<dbReference type="InterPro" id="IPR011992">
    <property type="entry name" value="EF-hand-dom_pair"/>
</dbReference>
<dbReference type="SUPFAM" id="SSF47473">
    <property type="entry name" value="EF-hand"/>
    <property type="match status" value="1"/>
</dbReference>
<dbReference type="Pfam" id="PF03458">
    <property type="entry name" value="Gly_transporter"/>
    <property type="match status" value="2"/>
</dbReference>
<name>A0A7S4A4F8_9STRA</name>
<evidence type="ECO:0000313" key="11">
    <source>
        <dbReference type="EMBL" id="CAH0375840.1"/>
    </source>
</evidence>
<feature type="transmembrane region" description="Helical" evidence="8">
    <location>
        <begin position="194"/>
        <end position="211"/>
    </location>
</feature>
<dbReference type="GO" id="GO:0005509">
    <property type="term" value="F:calcium ion binding"/>
    <property type="evidence" value="ECO:0007669"/>
    <property type="project" value="InterPro"/>
</dbReference>
<dbReference type="Gene3D" id="1.10.238.10">
    <property type="entry name" value="EF-hand"/>
    <property type="match status" value="1"/>
</dbReference>
<comment type="subcellular location">
    <subcellularLocation>
        <location evidence="1">Cell membrane</location>
        <topology evidence="1">Multi-pass membrane protein</topology>
    </subcellularLocation>
</comment>
<keyword evidence="5 8" id="KW-1133">Transmembrane helix</keyword>
<evidence type="ECO:0000313" key="12">
    <source>
        <dbReference type="Proteomes" id="UP000789595"/>
    </source>
</evidence>
<dbReference type="PANTHER" id="PTHR30506:SF3">
    <property type="entry name" value="UPF0126 INNER MEMBRANE PROTEIN YADS-RELATED"/>
    <property type="match status" value="1"/>
</dbReference>
<gene>
    <name evidence="10" type="ORF">PCAL00307_LOCUS18764</name>
    <name evidence="11" type="ORF">PECAL_5P03880</name>
</gene>
<sequence>MLLRTAARRAAAARHPIKRITPQALATRQFAYQGLHEALEKKLGTQPTRLPQDAEDLPKSFDVGERAAELGVRLSQHELDNLYAELKKGTKKESNAAYVDAVQATASVGAERQYLAEFITSSDEHSTGQKVLLFLDYLSTALFALIGAQYAGIAGMNVVGATLVGVVGGVGGGTVTGALTGANAARGVFWMRDPRYLLLSTVVAVATYYLWPKYLEWTGRDRFEQLARASGSDPHAKLSSDAFELALRQDQELRSEMRMLESHLNEREKKIALRDPQQRPSLYFRHLDRDGDGYLTREDLSSVARMAVTDSPGFYALETVALGGVACFGAQAGVTRALPPAACIATGVTICFGGVLRDVLCRRDVAIGGQSYALATAMGASAYVGMRELVVRGVMRIPLLMRIGVAYTVTVLERIYVWYDDASDSFLRPWPPEIVEAHLPRAKEEEPRRRTTEVKRRFTGD</sequence>
<reference evidence="10" key="1">
    <citation type="submission" date="2021-01" db="EMBL/GenBank/DDBJ databases">
        <authorList>
            <person name="Corre E."/>
            <person name="Pelletier E."/>
            <person name="Niang G."/>
            <person name="Scheremetjew M."/>
            <person name="Finn R."/>
            <person name="Kale V."/>
            <person name="Holt S."/>
            <person name="Cochrane G."/>
            <person name="Meng A."/>
            <person name="Brown T."/>
            <person name="Cohen L."/>
        </authorList>
    </citation>
    <scope>NUCLEOTIDE SEQUENCE</scope>
    <source>
        <strain evidence="10">CCMP1756</strain>
    </source>
</reference>
<dbReference type="AlphaFoldDB" id="A0A7S4A4F8"/>
<dbReference type="OrthoDB" id="46860at2759"/>
<keyword evidence="12" id="KW-1185">Reference proteome</keyword>
<feature type="transmembrane region" description="Helical" evidence="8">
    <location>
        <begin position="158"/>
        <end position="182"/>
    </location>
</feature>
<reference evidence="11" key="2">
    <citation type="submission" date="2021-11" db="EMBL/GenBank/DDBJ databases">
        <authorList>
            <consortium name="Genoscope - CEA"/>
            <person name="William W."/>
        </authorList>
    </citation>
    <scope>NUCLEOTIDE SEQUENCE</scope>
</reference>
<protein>
    <recommendedName>
        <fullName evidence="9">EF-hand domain-containing protein</fullName>
    </recommendedName>
</protein>